<evidence type="ECO:0000313" key="6">
    <source>
        <dbReference type="Proteomes" id="UP001175211"/>
    </source>
</evidence>
<gene>
    <name evidence="5" type="ORF">EV420DRAFT_1731822</name>
</gene>
<dbReference type="Proteomes" id="UP001175211">
    <property type="component" value="Unassembled WGS sequence"/>
</dbReference>
<dbReference type="InterPro" id="IPR036188">
    <property type="entry name" value="FAD/NAD-bd_sf"/>
</dbReference>
<dbReference type="GeneID" id="85363479"/>
<dbReference type="InterPro" id="IPR051209">
    <property type="entry name" value="FAD-bind_Monooxygenase_sf"/>
</dbReference>
<comment type="similarity">
    <text evidence="1">Belongs to the FAD-binding monooxygenase family.</text>
</comment>
<protein>
    <submittedName>
        <fullName evidence="5">Uncharacterized protein</fullName>
    </submittedName>
</protein>
<dbReference type="GO" id="GO:0050660">
    <property type="term" value="F:flavin adenine dinucleotide binding"/>
    <property type="evidence" value="ECO:0007669"/>
    <property type="project" value="InterPro"/>
</dbReference>
<dbReference type="GO" id="GO:0004499">
    <property type="term" value="F:N,N-dimethylaniline monooxygenase activity"/>
    <property type="evidence" value="ECO:0007669"/>
    <property type="project" value="InterPro"/>
</dbReference>
<evidence type="ECO:0000256" key="2">
    <source>
        <dbReference type="ARBA" id="ARBA00022630"/>
    </source>
</evidence>
<proteinExistence type="inferred from homology"/>
<sequence>MARLSFSLDIIAVEQALQDYAWLTKFWRRKRKEGLDLLSLSCLSKRMITRGLGENVGTSAAGLTHPELQACESLSRLPMRHPSAGYQLSFAPYADWPEFFSYAEDIKKYFKTFAQKYGIVPFIRLRHKVTAAVYDAMSGTWDVTVEDLVTSQTSTKAYDVFAPATGVLNNVNRPAIAGLESFARTPVLHTAEWPVDFDWQNAFKEESVEPIRAVMGVGSSGIQIIGNIAPYCKSLDIYARSKLWIVPAIVSLDSLKDRDWKNDNFSYSDEERADFATRPETLYKHVKEVSDTMNSRFESKRSDSELAKVNFPLLSIGINLSRSQMTRKITLDHMRASLKGCEDLLLKLIPDYAVGCRRLTPGAAFLEALQFPHVDLVVDPIKKITSSSIVTDKGVERPADRIILATGFDTGFRPRYPFRGRGGLDLRDVWTEKPSAYMSIAVSGFPNMFLMGCGPRITYANGSLLPGTEAQADYIVACLSKMQKQDIKTMEVDKDAQDEYNFQQASTMKDLIWSEPCTSWYKGGKADGEPYALYSGSTLHYREMLSSPRWEDWKFEPLYKNRFSFLGNGASSIEATGGDRAYYITMEDAKNALTATDYQID</sequence>
<keyword evidence="2" id="KW-0285">Flavoprotein</keyword>
<dbReference type="GO" id="GO:0050661">
    <property type="term" value="F:NADP binding"/>
    <property type="evidence" value="ECO:0007669"/>
    <property type="project" value="InterPro"/>
</dbReference>
<keyword evidence="6" id="KW-1185">Reference proteome</keyword>
<keyword evidence="3" id="KW-0274">FAD</keyword>
<dbReference type="Gene3D" id="3.50.50.60">
    <property type="entry name" value="FAD/NAD(P)-binding domain"/>
    <property type="match status" value="2"/>
</dbReference>
<keyword evidence="4" id="KW-0560">Oxidoreductase</keyword>
<dbReference type="PANTHER" id="PTHR42877">
    <property type="entry name" value="L-ORNITHINE N(5)-MONOOXYGENASE-RELATED"/>
    <property type="match status" value="1"/>
</dbReference>
<evidence type="ECO:0000256" key="3">
    <source>
        <dbReference type="ARBA" id="ARBA00022827"/>
    </source>
</evidence>
<dbReference type="Pfam" id="PF00743">
    <property type="entry name" value="FMO-like"/>
    <property type="match status" value="1"/>
</dbReference>
<name>A0AA39NC57_ARMTA</name>
<evidence type="ECO:0000256" key="4">
    <source>
        <dbReference type="ARBA" id="ARBA00023002"/>
    </source>
</evidence>
<evidence type="ECO:0000313" key="5">
    <source>
        <dbReference type="EMBL" id="KAK0462946.1"/>
    </source>
</evidence>
<accession>A0AA39NC57</accession>
<evidence type="ECO:0000256" key="1">
    <source>
        <dbReference type="ARBA" id="ARBA00010139"/>
    </source>
</evidence>
<dbReference type="SUPFAM" id="SSF51905">
    <property type="entry name" value="FAD/NAD(P)-binding domain"/>
    <property type="match status" value="3"/>
</dbReference>
<dbReference type="AlphaFoldDB" id="A0AA39NC57"/>
<dbReference type="RefSeq" id="XP_060334412.1">
    <property type="nucleotide sequence ID" value="XM_060479931.1"/>
</dbReference>
<organism evidence="5 6">
    <name type="scientific">Armillaria tabescens</name>
    <name type="common">Ringless honey mushroom</name>
    <name type="synonym">Agaricus tabescens</name>
    <dbReference type="NCBI Taxonomy" id="1929756"/>
    <lineage>
        <taxon>Eukaryota</taxon>
        <taxon>Fungi</taxon>
        <taxon>Dikarya</taxon>
        <taxon>Basidiomycota</taxon>
        <taxon>Agaricomycotina</taxon>
        <taxon>Agaricomycetes</taxon>
        <taxon>Agaricomycetidae</taxon>
        <taxon>Agaricales</taxon>
        <taxon>Marasmiineae</taxon>
        <taxon>Physalacriaceae</taxon>
        <taxon>Desarmillaria</taxon>
    </lineage>
</organism>
<comment type="caution">
    <text evidence="5">The sequence shown here is derived from an EMBL/GenBank/DDBJ whole genome shotgun (WGS) entry which is preliminary data.</text>
</comment>
<dbReference type="PANTHER" id="PTHR42877:SF7">
    <property type="entry name" value="FLAVIN-BINDING MONOOXYGENASE-RELATED"/>
    <property type="match status" value="1"/>
</dbReference>
<dbReference type="InterPro" id="IPR020946">
    <property type="entry name" value="Flavin_mOase-like"/>
</dbReference>
<reference evidence="5" key="1">
    <citation type="submission" date="2023-06" db="EMBL/GenBank/DDBJ databases">
        <authorList>
            <consortium name="Lawrence Berkeley National Laboratory"/>
            <person name="Ahrendt S."/>
            <person name="Sahu N."/>
            <person name="Indic B."/>
            <person name="Wong-Bajracharya J."/>
            <person name="Merenyi Z."/>
            <person name="Ke H.-M."/>
            <person name="Monk M."/>
            <person name="Kocsube S."/>
            <person name="Drula E."/>
            <person name="Lipzen A."/>
            <person name="Balint B."/>
            <person name="Henrissat B."/>
            <person name="Andreopoulos B."/>
            <person name="Martin F.M."/>
            <person name="Harder C.B."/>
            <person name="Rigling D."/>
            <person name="Ford K.L."/>
            <person name="Foster G.D."/>
            <person name="Pangilinan J."/>
            <person name="Papanicolaou A."/>
            <person name="Barry K."/>
            <person name="LaButti K."/>
            <person name="Viragh M."/>
            <person name="Koriabine M."/>
            <person name="Yan M."/>
            <person name="Riley R."/>
            <person name="Champramary S."/>
            <person name="Plett K.L."/>
            <person name="Tsai I.J."/>
            <person name="Slot J."/>
            <person name="Sipos G."/>
            <person name="Plett J."/>
            <person name="Nagy L.G."/>
            <person name="Grigoriev I.V."/>
        </authorList>
    </citation>
    <scope>NUCLEOTIDE SEQUENCE</scope>
    <source>
        <strain evidence="5">CCBAS 213</strain>
    </source>
</reference>
<dbReference type="EMBL" id="JAUEPS010000008">
    <property type="protein sequence ID" value="KAK0462946.1"/>
    <property type="molecule type" value="Genomic_DNA"/>
</dbReference>